<accession>A0A410G0F7</accession>
<feature type="transmembrane region" description="Helical" evidence="1">
    <location>
        <begin position="325"/>
        <end position="344"/>
    </location>
</feature>
<evidence type="ECO:0000313" key="3">
    <source>
        <dbReference type="EMBL" id="QAA80745.1"/>
    </source>
</evidence>
<proteinExistence type="predicted"/>
<organism evidence="3 4">
    <name type="scientific">Aequorivita ciconiae</name>
    <dbReference type="NCBI Taxonomy" id="2494375"/>
    <lineage>
        <taxon>Bacteria</taxon>
        <taxon>Pseudomonadati</taxon>
        <taxon>Bacteroidota</taxon>
        <taxon>Flavobacteriia</taxon>
        <taxon>Flavobacteriales</taxon>
        <taxon>Flavobacteriaceae</taxon>
        <taxon>Aequorivita</taxon>
    </lineage>
</organism>
<dbReference type="RefSeq" id="WP_128249140.1">
    <property type="nucleotide sequence ID" value="NZ_CP034951.1"/>
</dbReference>
<feature type="transmembrane region" description="Helical" evidence="1">
    <location>
        <begin position="292"/>
        <end position="313"/>
    </location>
</feature>
<keyword evidence="4" id="KW-1185">Reference proteome</keyword>
<dbReference type="OrthoDB" id="642680at2"/>
<feature type="transmembrane region" description="Helical" evidence="1">
    <location>
        <begin position="103"/>
        <end position="122"/>
    </location>
</feature>
<feature type="transmembrane region" description="Helical" evidence="1">
    <location>
        <begin position="177"/>
        <end position="194"/>
    </location>
</feature>
<feature type="transmembrane region" description="Helical" evidence="1">
    <location>
        <begin position="375"/>
        <end position="392"/>
    </location>
</feature>
<feature type="transmembrane region" description="Helical" evidence="1">
    <location>
        <begin position="128"/>
        <end position="145"/>
    </location>
</feature>
<keyword evidence="1" id="KW-1133">Transmembrane helix</keyword>
<reference evidence="3 4" key="1">
    <citation type="submission" date="2019-01" db="EMBL/GenBank/DDBJ databases">
        <title>Complete genome sequencing of Aequorivita sp. H23M31.</title>
        <authorList>
            <person name="Bae J.-W."/>
        </authorList>
    </citation>
    <scope>NUCLEOTIDE SEQUENCE [LARGE SCALE GENOMIC DNA]</scope>
    <source>
        <strain evidence="3 4">H23M31</strain>
    </source>
</reference>
<feature type="transmembrane region" description="Helical" evidence="1">
    <location>
        <begin position="72"/>
        <end position="91"/>
    </location>
</feature>
<name>A0A410G0F7_9FLAO</name>
<dbReference type="KEGG" id="aev:EI546_02925"/>
<keyword evidence="1" id="KW-0812">Transmembrane</keyword>
<gene>
    <name evidence="3" type="ORF">EI546_02925</name>
</gene>
<feature type="transmembrane region" description="Helical" evidence="1">
    <location>
        <begin position="261"/>
        <end position="280"/>
    </location>
</feature>
<evidence type="ECO:0000256" key="1">
    <source>
        <dbReference type="SAM" id="Phobius"/>
    </source>
</evidence>
<evidence type="ECO:0000259" key="2">
    <source>
        <dbReference type="Pfam" id="PF09925"/>
    </source>
</evidence>
<protein>
    <submittedName>
        <fullName evidence="3">DUF2157 domain-containing protein</fullName>
    </submittedName>
</protein>
<dbReference type="EMBL" id="CP034951">
    <property type="protein sequence ID" value="QAA80745.1"/>
    <property type="molecule type" value="Genomic_DNA"/>
</dbReference>
<feature type="transmembrane region" description="Helical" evidence="1">
    <location>
        <begin position="39"/>
        <end position="60"/>
    </location>
</feature>
<dbReference type="Proteomes" id="UP000285517">
    <property type="component" value="Chromosome"/>
</dbReference>
<dbReference type="Pfam" id="PF09925">
    <property type="entry name" value="DUF2157"/>
    <property type="match status" value="1"/>
</dbReference>
<feature type="transmembrane region" description="Helical" evidence="1">
    <location>
        <begin position="350"/>
        <end position="368"/>
    </location>
</feature>
<keyword evidence="1" id="KW-0472">Membrane</keyword>
<feature type="transmembrane region" description="Helical" evidence="1">
    <location>
        <begin position="201"/>
        <end position="221"/>
    </location>
</feature>
<evidence type="ECO:0000313" key="4">
    <source>
        <dbReference type="Proteomes" id="UP000285517"/>
    </source>
</evidence>
<feature type="transmembrane region" description="Helical" evidence="1">
    <location>
        <begin position="398"/>
        <end position="420"/>
    </location>
</feature>
<feature type="domain" description="DUF2157" evidence="2">
    <location>
        <begin position="10"/>
        <end position="150"/>
    </location>
</feature>
<dbReference type="InterPro" id="IPR018677">
    <property type="entry name" value="DUF2157"/>
</dbReference>
<sequence length="427" mass="48351">MSVQRDIPELLKAGIITPDTAEKIRQYYKSKDGSSSNRLFLAFGILGALLIGLGIILIIAHNWDELSTNTKTFFSFLPLVIAQIICAFVLVRKPTNKVWKESATTFLIFAIGACNSLISQIYHISGDLSSFLLIWLLLSLPLIYIMKSSMGALLYVMGITYYVMELRYFSYLNSDSHYYWLLLLAVLPQYFILFKKQPKSNFLIIENWLIPLSLTIALATVTSDSGSLIFIAYFSLFGLLYIIGNNSFFIDKSLRNNPYKVIGSIGTLILLFMASFQGFWTDLNGEKYSFGNLITTGEFWASLVISAGALLYLYKQQKGRSFRELPPFSIIFLLFIPIFILGYFSQIPVILINLIILVLSILTITEGARRGNLGILNFGLSIITVWIIIRFINSDLSFIIRGLLLMVIGLGFFIANYLMLKRRKKND</sequence>
<dbReference type="AlphaFoldDB" id="A0A410G0F7"/>
<feature type="transmembrane region" description="Helical" evidence="1">
    <location>
        <begin position="227"/>
        <end position="249"/>
    </location>
</feature>